<evidence type="ECO:0000313" key="2">
    <source>
        <dbReference type="EMBL" id="SPJ25895.1"/>
    </source>
</evidence>
<evidence type="ECO:0008006" key="4">
    <source>
        <dbReference type="Google" id="ProtNLM"/>
    </source>
</evidence>
<dbReference type="Proteomes" id="UP000244912">
    <property type="component" value="Unassembled WGS sequence"/>
</dbReference>
<sequence length="177" mass="19438">MPDSDTKIRLTGARERTPRSFDLRPDAQTCSLLAQELDLTALRKLRLAGELRPTGTRDWELEATLGATIVQPCGVTLEPVTTRVDESVDRRYLAAYDEELAAEQEMPDETADEPLPSVLDLMALLTEELILAIPPYPRAEGTAPVEAESLPKGAEPIRDDDLKPFAGLKDALDKGQN</sequence>
<dbReference type="EMBL" id="ONZF01000012">
    <property type="protein sequence ID" value="SPJ25895.1"/>
    <property type="molecule type" value="Genomic_DNA"/>
</dbReference>
<dbReference type="AlphaFoldDB" id="A0A2R8C0F8"/>
<protein>
    <recommendedName>
        <fullName evidence="4">Large ribosomal RNA subunit accumulation protein YceD</fullName>
    </recommendedName>
</protein>
<name>A0A2R8C0F8_9RHOB</name>
<evidence type="ECO:0000256" key="1">
    <source>
        <dbReference type="SAM" id="MobiDB-lite"/>
    </source>
</evidence>
<proteinExistence type="predicted"/>
<organism evidence="2 3">
    <name type="scientific">Palleronia abyssalis</name>
    <dbReference type="NCBI Taxonomy" id="1501240"/>
    <lineage>
        <taxon>Bacteria</taxon>
        <taxon>Pseudomonadati</taxon>
        <taxon>Pseudomonadota</taxon>
        <taxon>Alphaproteobacteria</taxon>
        <taxon>Rhodobacterales</taxon>
        <taxon>Roseobacteraceae</taxon>
        <taxon>Palleronia</taxon>
    </lineage>
</organism>
<feature type="region of interest" description="Disordered" evidence="1">
    <location>
        <begin position="138"/>
        <end position="177"/>
    </location>
</feature>
<dbReference type="Pfam" id="PF02620">
    <property type="entry name" value="YceD"/>
    <property type="match status" value="1"/>
</dbReference>
<dbReference type="InterPro" id="IPR003772">
    <property type="entry name" value="YceD"/>
</dbReference>
<keyword evidence="3" id="KW-1185">Reference proteome</keyword>
<reference evidence="3" key="1">
    <citation type="submission" date="2018-03" db="EMBL/GenBank/DDBJ databases">
        <authorList>
            <person name="Rodrigo-Torres L."/>
            <person name="Arahal R. D."/>
            <person name="Lucena T."/>
        </authorList>
    </citation>
    <scope>NUCLEOTIDE SEQUENCE [LARGE SCALE GENOMIC DNA]</scope>
    <source>
        <strain evidence="3">CECT 8504</strain>
    </source>
</reference>
<evidence type="ECO:0000313" key="3">
    <source>
        <dbReference type="Proteomes" id="UP000244912"/>
    </source>
</evidence>
<accession>A0A2R8C0F8</accession>
<dbReference type="RefSeq" id="WP_245897690.1">
    <property type="nucleotide sequence ID" value="NZ_ONZF01000012.1"/>
</dbReference>
<gene>
    <name evidence="2" type="ORF">PAA8504_03747</name>
</gene>